<dbReference type="eggNOG" id="ENOG502SHT7">
    <property type="taxonomic scope" value="Eukaryota"/>
</dbReference>
<feature type="transmembrane region" description="Helical" evidence="2">
    <location>
        <begin position="322"/>
        <end position="345"/>
    </location>
</feature>
<evidence type="ECO:0000256" key="2">
    <source>
        <dbReference type="SAM" id="Phobius"/>
    </source>
</evidence>
<dbReference type="Proteomes" id="UP000002499">
    <property type="component" value="Unassembled WGS sequence"/>
</dbReference>
<keyword evidence="2" id="KW-0472">Membrane</keyword>
<protein>
    <submittedName>
        <fullName evidence="3">Uncharacterized protein</fullName>
    </submittedName>
</protein>
<feature type="compositionally biased region" description="Polar residues" evidence="1">
    <location>
        <begin position="55"/>
        <end position="66"/>
    </location>
</feature>
<dbReference type="KEGG" id="maw:19248811"/>
<feature type="compositionally biased region" description="Polar residues" evidence="1">
    <location>
        <begin position="29"/>
        <end position="38"/>
    </location>
</feature>
<dbReference type="OMA" id="DMSMRTW"/>
<dbReference type="OrthoDB" id="4721035at2759"/>
<feature type="compositionally biased region" description="Basic and acidic residues" evidence="1">
    <location>
        <begin position="142"/>
        <end position="152"/>
    </location>
</feature>
<organism evidence="4">
    <name type="scientific">Metarhizium acridum (strain CQMa 102)</name>
    <dbReference type="NCBI Taxonomy" id="655827"/>
    <lineage>
        <taxon>Eukaryota</taxon>
        <taxon>Fungi</taxon>
        <taxon>Dikarya</taxon>
        <taxon>Ascomycota</taxon>
        <taxon>Pezizomycotina</taxon>
        <taxon>Sordariomycetes</taxon>
        <taxon>Hypocreomycetidae</taxon>
        <taxon>Hypocreales</taxon>
        <taxon>Clavicipitaceae</taxon>
        <taxon>Metarhizium</taxon>
    </lineage>
</organism>
<feature type="transmembrane region" description="Helical" evidence="2">
    <location>
        <begin position="212"/>
        <end position="233"/>
    </location>
</feature>
<feature type="region of interest" description="Disordered" evidence="1">
    <location>
        <begin position="142"/>
        <end position="187"/>
    </location>
</feature>
<sequence>MAYSRPPLDSPEDEKEFSVSHIRLPSPPQLTNVFNTSGYEHLDLGNNGDDDSIQEGANSPQDTINSLGIFPDQKARAVRVRRVSGVDKSPDVTSASEVASPDSGRGLLDSPASSSGRSPGGSPWAGNRSTSIFQRLMSKNGNDEKASLRENARPFSYSPAPNTPMGILNNSPSTDAEPGQEYSDTETFNKRFGAPPTYCRAKTDIWKKSKDLLMIVTAVYSLVMGSILFAISIRQPPVSAIGLVGGVKASTAGSFVSLVGKTVEITFAAAFVFCLGQALSRRSVSRMTKGVTLSEMNMKDWINSPGTIALQYKSTWFSIRSLLGLLTFVATLGVLFYTTAINTMVVPKLKKMPIESTTLKGEVYTSYGNMPYGMTKCPILFGKNDPDGKDGWGCTSIEFCGQSYTDLLGFMQRWLDFKKLAVSQPLAQRPTPSSLLNGNKTMETSWIETEHRNVTTNFHKYGRIIDNVTMAMPHPGVFSAAELPRNNMPRVQDGFVGEVAINASVVSPTVNVMCVNLKKEEIAPLVYMSWPNSRKDHSKVKGYVVPADGWLADYPPWGEVGKKGNVPNKTVVDDIFKWGPKYGRTPPILSTFPPAMNMVSNMSVKGSGGVYILIKSLDIEDYTLCEARSWLSDVCSTQILISGTHGASLKAICEDPDDKTAYNRIYPTSKGPATPELGWTDVAANWSTSMDVNGGLRVNNGSNARILSQLVLKEPKIDSYFPTIAEALSAYLASTVVMSAIDSPFHHGWDYPTKMLDAAATQEFKVRQQTTQYAAGHTETWQQVWYIILSIVPALSLFCLLYMLLNGGVITDFTEPKTLFTLALNSPPSAQIHGSCGSGPEGRDLVVPWRVSYEPELHHYFFEEANNKPWRGKYSRQELHIPGPGEDYIGANYNRLSASRLKL</sequence>
<dbReference type="EMBL" id="GL698499">
    <property type="protein sequence ID" value="EFY89481.1"/>
    <property type="molecule type" value="Genomic_DNA"/>
</dbReference>
<feature type="compositionally biased region" description="Low complexity" evidence="1">
    <location>
        <begin position="110"/>
        <end position="122"/>
    </location>
</feature>
<keyword evidence="2" id="KW-0812">Transmembrane</keyword>
<dbReference type="InParanoid" id="E9E3Q6"/>
<reference evidence="3 4" key="1">
    <citation type="journal article" date="2011" name="PLoS Genet.">
        <title>Genome sequencing and comparative transcriptomics of the model entomopathogenic fungi Metarhizium anisopliae and M. acridum.</title>
        <authorList>
            <person name="Gao Q."/>
            <person name="Jin K."/>
            <person name="Ying S.H."/>
            <person name="Zhang Y."/>
            <person name="Xiao G."/>
            <person name="Shang Y."/>
            <person name="Duan Z."/>
            <person name="Hu X."/>
            <person name="Xie X.Q."/>
            <person name="Zhou G."/>
            <person name="Peng G."/>
            <person name="Luo Z."/>
            <person name="Huang W."/>
            <person name="Wang B."/>
            <person name="Fang W."/>
            <person name="Wang S."/>
            <person name="Zhong Y."/>
            <person name="Ma L.J."/>
            <person name="St Leger R.J."/>
            <person name="Zhao G.P."/>
            <person name="Pei Y."/>
            <person name="Feng M.G."/>
            <person name="Xia Y."/>
            <person name="Wang C."/>
        </authorList>
    </citation>
    <scope>NUCLEOTIDE SEQUENCE [LARGE SCALE GENOMIC DNA]</scope>
    <source>
        <strain evidence="3 4">CQMa 102</strain>
    </source>
</reference>
<evidence type="ECO:0000256" key="1">
    <source>
        <dbReference type="SAM" id="MobiDB-lite"/>
    </source>
</evidence>
<evidence type="ECO:0000313" key="4">
    <source>
        <dbReference type="Proteomes" id="UP000002499"/>
    </source>
</evidence>
<accession>E9E3Q6</accession>
<feature type="transmembrane region" description="Helical" evidence="2">
    <location>
        <begin position="784"/>
        <end position="805"/>
    </location>
</feature>
<keyword evidence="2" id="KW-1133">Transmembrane helix</keyword>
<feature type="region of interest" description="Disordered" evidence="1">
    <location>
        <begin position="1"/>
        <end position="128"/>
    </location>
</feature>
<dbReference type="AlphaFoldDB" id="E9E3Q6"/>
<dbReference type="HOGENOM" id="CLU_012014_0_0_1"/>
<gene>
    <name evidence="3" type="ORF">MAC_04500</name>
</gene>
<proteinExistence type="predicted"/>
<feature type="transmembrane region" description="Helical" evidence="2">
    <location>
        <begin position="253"/>
        <end position="279"/>
    </location>
</feature>
<name>E9E3Q6_METAQ</name>
<dbReference type="GeneID" id="19248811"/>
<keyword evidence="4" id="KW-1185">Reference proteome</keyword>
<evidence type="ECO:0000313" key="3">
    <source>
        <dbReference type="EMBL" id="EFY89481.1"/>
    </source>
</evidence>